<reference evidence="2" key="1">
    <citation type="submission" date="2021-01" db="EMBL/GenBank/DDBJ databases">
        <authorList>
            <person name="Corre E."/>
            <person name="Pelletier E."/>
            <person name="Niang G."/>
            <person name="Scheremetjew M."/>
            <person name="Finn R."/>
            <person name="Kale V."/>
            <person name="Holt S."/>
            <person name="Cochrane G."/>
            <person name="Meng A."/>
            <person name="Brown T."/>
            <person name="Cohen L."/>
        </authorList>
    </citation>
    <scope>NUCLEOTIDE SEQUENCE</scope>
    <source>
        <strain evidence="2">379</strain>
    </source>
</reference>
<evidence type="ECO:0000313" key="2">
    <source>
        <dbReference type="EMBL" id="CAE0571113.1"/>
    </source>
</evidence>
<accession>A0A7S3T1H5</accession>
<proteinExistence type="predicted"/>
<dbReference type="SUPFAM" id="SSF52200">
    <property type="entry name" value="Toll/Interleukin receptor TIR domain"/>
    <property type="match status" value="1"/>
</dbReference>
<dbReference type="AlphaFoldDB" id="A0A7S3T1H5"/>
<sequence length="171" mass="18546">MSGQDQALHRGPAAAAQHAGPSTRLLPPLPRQVHLIKRRLSTLAPGMDIFLDVDNLQEFGSLADEVAASDVVLLFLSRGYFASKACAIEYEAAVRLGKPLILVHEANENKGGLPLQQARRDCPEAIRDEIFGTSRPVVSWQRSDAFQQVALKRIVAEALLASACAARPSIR</sequence>
<gene>
    <name evidence="2" type="ORF">EHUX00137_LOCUS30576</name>
</gene>
<dbReference type="InterPro" id="IPR035897">
    <property type="entry name" value="Toll_tir_struct_dom_sf"/>
</dbReference>
<protein>
    <recommendedName>
        <fullName evidence="3">TIR domain-containing protein</fullName>
    </recommendedName>
</protein>
<name>A0A7S3T1H5_EMIHU</name>
<organism evidence="2">
    <name type="scientific">Emiliania huxleyi</name>
    <name type="common">Coccolithophore</name>
    <name type="synonym">Pontosphaera huxleyi</name>
    <dbReference type="NCBI Taxonomy" id="2903"/>
    <lineage>
        <taxon>Eukaryota</taxon>
        <taxon>Haptista</taxon>
        <taxon>Haptophyta</taxon>
        <taxon>Prymnesiophyceae</taxon>
        <taxon>Isochrysidales</taxon>
        <taxon>Noelaerhabdaceae</taxon>
        <taxon>Emiliania</taxon>
    </lineage>
</organism>
<dbReference type="EMBL" id="HBIR01039215">
    <property type="protein sequence ID" value="CAE0571113.1"/>
    <property type="molecule type" value="Transcribed_RNA"/>
</dbReference>
<feature type="region of interest" description="Disordered" evidence="1">
    <location>
        <begin position="1"/>
        <end position="26"/>
    </location>
</feature>
<evidence type="ECO:0008006" key="3">
    <source>
        <dbReference type="Google" id="ProtNLM"/>
    </source>
</evidence>
<evidence type="ECO:0000256" key="1">
    <source>
        <dbReference type="SAM" id="MobiDB-lite"/>
    </source>
</evidence>